<evidence type="ECO:0000313" key="2">
    <source>
        <dbReference type="Proteomes" id="UP000708208"/>
    </source>
</evidence>
<dbReference type="Proteomes" id="UP000708208">
    <property type="component" value="Unassembled WGS sequence"/>
</dbReference>
<name>A0A8J2JJK9_9HEXA</name>
<dbReference type="EMBL" id="CAJVCH010067180">
    <property type="protein sequence ID" value="CAG7720082.1"/>
    <property type="molecule type" value="Genomic_DNA"/>
</dbReference>
<organism evidence="1 2">
    <name type="scientific">Allacma fusca</name>
    <dbReference type="NCBI Taxonomy" id="39272"/>
    <lineage>
        <taxon>Eukaryota</taxon>
        <taxon>Metazoa</taxon>
        <taxon>Ecdysozoa</taxon>
        <taxon>Arthropoda</taxon>
        <taxon>Hexapoda</taxon>
        <taxon>Collembola</taxon>
        <taxon>Symphypleona</taxon>
        <taxon>Sminthuridae</taxon>
        <taxon>Allacma</taxon>
    </lineage>
</organism>
<keyword evidence="2" id="KW-1185">Reference proteome</keyword>
<comment type="caution">
    <text evidence="1">The sequence shown here is derived from an EMBL/GenBank/DDBJ whole genome shotgun (WGS) entry which is preliminary data.</text>
</comment>
<evidence type="ECO:0000313" key="1">
    <source>
        <dbReference type="EMBL" id="CAG7720082.1"/>
    </source>
</evidence>
<protein>
    <submittedName>
        <fullName evidence="1">Uncharacterized protein</fullName>
    </submittedName>
</protein>
<gene>
    <name evidence="1" type="ORF">AFUS01_LOCUS9371</name>
</gene>
<accession>A0A8J2JJK9</accession>
<dbReference type="AlphaFoldDB" id="A0A8J2JJK9"/>
<sequence>SIFKLPRGAGKLQKNIMIWVTHCTSHSWTKP</sequence>
<feature type="non-terminal residue" evidence="1">
    <location>
        <position position="1"/>
    </location>
</feature>
<reference evidence="1" key="1">
    <citation type="submission" date="2021-06" db="EMBL/GenBank/DDBJ databases">
        <authorList>
            <person name="Hodson N. C."/>
            <person name="Mongue J. A."/>
            <person name="Jaron S. K."/>
        </authorList>
    </citation>
    <scope>NUCLEOTIDE SEQUENCE</scope>
</reference>
<proteinExistence type="predicted"/>